<evidence type="ECO:0000313" key="3">
    <source>
        <dbReference type="Proteomes" id="UP000434580"/>
    </source>
</evidence>
<dbReference type="AlphaFoldDB" id="A0A5S9QA93"/>
<gene>
    <name evidence="2" type="ORF">DPBNPPHM_01783</name>
    <name evidence="1" type="ORF">OPDIPICF_00625</name>
</gene>
<keyword evidence="4" id="KW-1185">Reference proteome</keyword>
<dbReference type="Proteomes" id="UP000441399">
    <property type="component" value="Unassembled WGS sequence"/>
</dbReference>
<dbReference type="EMBL" id="CACSII010000017">
    <property type="protein sequence ID" value="CAA0114071.1"/>
    <property type="molecule type" value="Genomic_DNA"/>
</dbReference>
<dbReference type="InterPro" id="IPR010263">
    <property type="entry name" value="T6SS_TssK"/>
</dbReference>
<dbReference type="PANTHER" id="PTHR35566:SF1">
    <property type="entry name" value="TYPE VI SECRETION SYSTEM BASEPLATE COMPONENT TSSK1"/>
    <property type="match status" value="1"/>
</dbReference>
<accession>A0A5S9QA93</accession>
<dbReference type="PANTHER" id="PTHR35566">
    <property type="entry name" value="BLR3599 PROTEIN"/>
    <property type="match status" value="1"/>
</dbReference>
<sequence>MDTQRVVWSEGMFISPQHFQQQERYLLTQFRRFNELAQAHQYGLSYLELDTDAMAIGKIGVRYAEGVFADGTPFHLRQALMLNIPEDTKDSLVYLTLPVHRTGRVDVGEENEERRFKRAEAEIFDSSRSSSEPLSMAVAELNIKLQLEDEQFEDYTSIPIVLIKEYNNDQLVIDRTFIPPCLTYKVSQFLDESIKDLLSQMQARATAIARRLTEESSGKSFRALVEDDRWIQAIGRWLPLLRHWSEQIGTPPQKLYEGMLQMVGEFHALNAKLPPEYPTWNNRNLYQTFSPILADLRLLLREIEVESVSVLQWDSSLFDKRRLLRTQVADRKLYQSRRFILSVTSSLGAVQTAHQFPLVSKMAGQNHIAEIVRNALSGIELRPLSVAPAEIKSAPNASYFEIDTASPFWKKLIEEDDLLALHVDSQLGDVDVELYLIR</sequence>
<protein>
    <recommendedName>
        <fullName evidence="5">Type VI secretion system-associated protein</fullName>
    </recommendedName>
</protein>
<reference evidence="3 4" key="1">
    <citation type="submission" date="2019-11" db="EMBL/GenBank/DDBJ databases">
        <authorList>
            <person name="Holert J."/>
        </authorList>
    </citation>
    <scope>NUCLEOTIDE SEQUENCE [LARGE SCALE GENOMIC DNA]</scope>
    <source>
        <strain evidence="2">BC5_2</strain>
        <strain evidence="1">SB11_3</strain>
    </source>
</reference>
<evidence type="ECO:0000313" key="1">
    <source>
        <dbReference type="EMBL" id="CAA0084115.1"/>
    </source>
</evidence>
<proteinExistence type="predicted"/>
<evidence type="ECO:0000313" key="2">
    <source>
        <dbReference type="EMBL" id="CAA0114071.1"/>
    </source>
</evidence>
<dbReference type="Proteomes" id="UP000434580">
    <property type="component" value="Unassembled WGS sequence"/>
</dbReference>
<dbReference type="NCBIfam" id="TIGR03353">
    <property type="entry name" value="VI_chp_4"/>
    <property type="match status" value="1"/>
</dbReference>
<dbReference type="Pfam" id="PF05936">
    <property type="entry name" value="T6SS_VasE"/>
    <property type="match status" value="1"/>
</dbReference>
<organism evidence="2 3">
    <name type="scientific">BD1-7 clade bacterium</name>
    <dbReference type="NCBI Taxonomy" id="2029982"/>
    <lineage>
        <taxon>Bacteria</taxon>
        <taxon>Pseudomonadati</taxon>
        <taxon>Pseudomonadota</taxon>
        <taxon>Gammaproteobacteria</taxon>
        <taxon>Cellvibrionales</taxon>
        <taxon>Spongiibacteraceae</taxon>
        <taxon>BD1-7 clade</taxon>
    </lineage>
</organism>
<name>A0A5S9QA93_9GAMM</name>
<evidence type="ECO:0008006" key="5">
    <source>
        <dbReference type="Google" id="ProtNLM"/>
    </source>
</evidence>
<dbReference type="OrthoDB" id="9775333at2"/>
<dbReference type="EMBL" id="CACSIO010000001">
    <property type="protein sequence ID" value="CAA0084115.1"/>
    <property type="molecule type" value="Genomic_DNA"/>
</dbReference>
<evidence type="ECO:0000313" key="4">
    <source>
        <dbReference type="Proteomes" id="UP000441399"/>
    </source>
</evidence>